<comment type="similarity">
    <text evidence="1">Belongs to the Rv1128c/1148c/1588c/1702c/1945/3466 family.</text>
</comment>
<feature type="compositionally biased region" description="Gly residues" evidence="2">
    <location>
        <begin position="1"/>
        <end position="21"/>
    </location>
</feature>
<dbReference type="Gene3D" id="1.10.30.50">
    <property type="match status" value="1"/>
</dbReference>
<dbReference type="SMART" id="SM00507">
    <property type="entry name" value="HNHc"/>
    <property type="match status" value="1"/>
</dbReference>
<evidence type="ECO:0000256" key="1">
    <source>
        <dbReference type="ARBA" id="ARBA00023450"/>
    </source>
</evidence>
<gene>
    <name evidence="4" type="ORF">I2501_08385</name>
</gene>
<feature type="compositionally biased region" description="Pro residues" evidence="2">
    <location>
        <begin position="38"/>
        <end position="47"/>
    </location>
</feature>
<proteinExistence type="inferred from homology"/>
<evidence type="ECO:0000256" key="2">
    <source>
        <dbReference type="SAM" id="MobiDB-lite"/>
    </source>
</evidence>
<dbReference type="InterPro" id="IPR003870">
    <property type="entry name" value="DUF222"/>
</dbReference>
<evidence type="ECO:0000259" key="3">
    <source>
        <dbReference type="SMART" id="SM00507"/>
    </source>
</evidence>
<dbReference type="Proteomes" id="UP000657385">
    <property type="component" value="Unassembled WGS sequence"/>
</dbReference>
<sequence>MDASMFGGGCDDGDGVHGWGGSPESQGSSSGSDSRLPSIPPSVPSPSPAGDDWLGLPQDAAGSRFVAGTPLSSRQARFTDPLRTLPGCARQLLTALDDEGDGALLDAGVDFLAEQFLALERLSEMLDAQKLRRLAVFDRVGGATAVRCRSTKGFLRTHAQMGQGHANRLVNLARDLDKLPTIRQAQAEGTLSTDQVEILAKELAPIEDTSARHQAEVLMVQQTPKLHLAHVRQAAKQIHAHLVPEQDVDAAVVPAVFQSWVKLSATGTSDRPFWVLSGELSPVAGEKLRVALEAAMGTPVEGETRTHSERMGDAMESVADLALGSDRLPTTGGQRPHLTLIADLDALRESCPTHPALATDDGDELSGLLRPKAAATTTRGYQLPAWQARKEACDCQLRVILTRGQDKPVSIGRATRTVPAHLRDAVVARDRHCVWPGCDRPSTWCEAHHVTHWADGGETSLGNLALLCNEHHTDLHQTGWELEMRNGRPHAVPPPDTPPPPNTRYPHRN</sequence>
<feature type="compositionally biased region" description="Pro residues" evidence="2">
    <location>
        <begin position="491"/>
        <end position="503"/>
    </location>
</feature>
<dbReference type="GO" id="GO:0003676">
    <property type="term" value="F:nucleic acid binding"/>
    <property type="evidence" value="ECO:0007669"/>
    <property type="project" value="InterPro"/>
</dbReference>
<feature type="region of interest" description="Disordered" evidence="2">
    <location>
        <begin position="485"/>
        <end position="509"/>
    </location>
</feature>
<dbReference type="CDD" id="cd00085">
    <property type="entry name" value="HNHc"/>
    <property type="match status" value="1"/>
</dbReference>
<feature type="domain" description="HNH nuclease" evidence="3">
    <location>
        <begin position="421"/>
        <end position="473"/>
    </location>
</feature>
<dbReference type="GO" id="GO:0008270">
    <property type="term" value="F:zinc ion binding"/>
    <property type="evidence" value="ECO:0007669"/>
    <property type="project" value="InterPro"/>
</dbReference>
<dbReference type="Pfam" id="PF01844">
    <property type="entry name" value="HNH"/>
    <property type="match status" value="1"/>
</dbReference>
<dbReference type="Pfam" id="PF02720">
    <property type="entry name" value="DUF222"/>
    <property type="match status" value="1"/>
</dbReference>
<name>A0A931AZ09_9ACTN</name>
<reference evidence="4" key="1">
    <citation type="submission" date="2020-11" db="EMBL/GenBank/DDBJ databases">
        <title>Isolation and identification of active actinomycetes.</title>
        <authorList>
            <person name="Yu B."/>
        </authorList>
    </citation>
    <scope>NUCLEOTIDE SEQUENCE</scope>
    <source>
        <strain evidence="4">NEAU-YB345</strain>
    </source>
</reference>
<comment type="caution">
    <text evidence="4">The sequence shown here is derived from an EMBL/GenBank/DDBJ whole genome shotgun (WGS) entry which is preliminary data.</text>
</comment>
<feature type="region of interest" description="Disordered" evidence="2">
    <location>
        <begin position="1"/>
        <end position="56"/>
    </location>
</feature>
<accession>A0A931AZ09</accession>
<dbReference type="InterPro" id="IPR003615">
    <property type="entry name" value="HNH_nuc"/>
</dbReference>
<dbReference type="GO" id="GO:0004519">
    <property type="term" value="F:endonuclease activity"/>
    <property type="evidence" value="ECO:0007669"/>
    <property type="project" value="InterPro"/>
</dbReference>
<dbReference type="InterPro" id="IPR002711">
    <property type="entry name" value="HNH"/>
</dbReference>
<dbReference type="RefSeq" id="WP_196193231.1">
    <property type="nucleotide sequence ID" value="NZ_JADPRT010000003.1"/>
</dbReference>
<evidence type="ECO:0000313" key="5">
    <source>
        <dbReference type="Proteomes" id="UP000657385"/>
    </source>
</evidence>
<protein>
    <submittedName>
        <fullName evidence="4">DUF222 domain-containing protein</fullName>
    </submittedName>
</protein>
<dbReference type="AlphaFoldDB" id="A0A931AZ09"/>
<organism evidence="4 5">
    <name type="scientific">Streptacidiphilus fuscans</name>
    <dbReference type="NCBI Taxonomy" id="2789292"/>
    <lineage>
        <taxon>Bacteria</taxon>
        <taxon>Bacillati</taxon>
        <taxon>Actinomycetota</taxon>
        <taxon>Actinomycetes</taxon>
        <taxon>Kitasatosporales</taxon>
        <taxon>Streptomycetaceae</taxon>
        <taxon>Streptacidiphilus</taxon>
    </lineage>
</organism>
<evidence type="ECO:0000313" key="4">
    <source>
        <dbReference type="EMBL" id="MBF9068054.1"/>
    </source>
</evidence>
<keyword evidence="5" id="KW-1185">Reference proteome</keyword>
<feature type="compositionally biased region" description="Low complexity" evidence="2">
    <location>
        <begin position="22"/>
        <end position="37"/>
    </location>
</feature>
<dbReference type="EMBL" id="JADPRT010000003">
    <property type="protein sequence ID" value="MBF9068054.1"/>
    <property type="molecule type" value="Genomic_DNA"/>
</dbReference>